<dbReference type="InterPro" id="IPR001036">
    <property type="entry name" value="Acrflvin-R"/>
</dbReference>
<proteinExistence type="predicted"/>
<dbReference type="AlphaFoldDB" id="A0A9X3ESU9"/>
<keyword evidence="1" id="KW-1133">Transmembrane helix</keyword>
<dbReference type="Gene3D" id="1.20.1640.10">
    <property type="entry name" value="Multidrug efflux transporter AcrB transmembrane domain"/>
    <property type="match status" value="1"/>
</dbReference>
<dbReference type="Proteomes" id="UP001150924">
    <property type="component" value="Unassembled WGS sequence"/>
</dbReference>
<dbReference type="Pfam" id="PF00873">
    <property type="entry name" value="ACR_tran"/>
    <property type="match status" value="1"/>
</dbReference>
<reference evidence="2" key="1">
    <citation type="submission" date="2022-11" db="EMBL/GenBank/DDBJ databases">
        <title>Minimal conservation of predation-associated metabolite biosynthetic gene clusters underscores biosynthetic potential of Myxococcota including descriptions for ten novel species: Archangium lansinium sp. nov., Myxococcus landrumus sp. nov., Nannocystis bai.</title>
        <authorList>
            <person name="Ahearne A."/>
            <person name="Stevens C."/>
            <person name="Phillips K."/>
        </authorList>
    </citation>
    <scope>NUCLEOTIDE SEQUENCE</scope>
    <source>
        <strain evidence="2">Na p29</strain>
    </source>
</reference>
<dbReference type="InterPro" id="IPR027463">
    <property type="entry name" value="AcrB_DN_DC_subdom"/>
</dbReference>
<dbReference type="PANTHER" id="PTHR32063">
    <property type="match status" value="1"/>
</dbReference>
<accession>A0A9X3ESU9</accession>
<dbReference type="Gene3D" id="3.30.2090.10">
    <property type="entry name" value="Multidrug efflux transporter AcrB TolC docking domain, DN and DC subdomains"/>
    <property type="match status" value="1"/>
</dbReference>
<feature type="transmembrane region" description="Helical" evidence="1">
    <location>
        <begin position="248"/>
        <end position="269"/>
    </location>
</feature>
<feature type="transmembrane region" description="Helical" evidence="1">
    <location>
        <begin position="204"/>
        <end position="228"/>
    </location>
</feature>
<keyword evidence="3" id="KW-1185">Reference proteome</keyword>
<evidence type="ECO:0000313" key="3">
    <source>
        <dbReference type="Proteomes" id="UP001150924"/>
    </source>
</evidence>
<keyword evidence="1" id="KW-0472">Membrane</keyword>
<gene>
    <name evidence="2" type="ORF">OV079_25225</name>
</gene>
<name>A0A9X3ESU9_9BACT</name>
<protein>
    <submittedName>
        <fullName evidence="2">Efflux RND transporter permease subunit</fullName>
    </submittedName>
</protein>
<evidence type="ECO:0000313" key="2">
    <source>
        <dbReference type="EMBL" id="MCY1008799.1"/>
    </source>
</evidence>
<keyword evidence="1" id="KW-0812">Transmembrane</keyword>
<sequence>MQYLRIDPDRTKLARYGLTIADINITTEAIAVGHKVGQVLEGERRFDMMVKFDQPITGDLDSLSAIPLRANTGQIVPLGDVATLQHTTGPVLVNRDKQSRRVIVEFNVRGRDLGSTVADAQAAVAAGVTLPVGYRVEYGGTFEHYLAARDRLMVVVPLALALIMFMLWTALSSMRSALIIFLGVPFAVVGGVVALWLRDLPFSISAGVGFIALFGVAVLNGLVLVTFAQRLQDGGAGHDEAIAQAAELRLRPVLTTALVAALGFVPMALSTAPGSEVQRPLATVVIGGLVSATLLTLLVLPAVYDRFGPRAQAVTIAA</sequence>
<dbReference type="SUPFAM" id="SSF82866">
    <property type="entry name" value="Multidrug efflux transporter AcrB transmembrane domain"/>
    <property type="match status" value="1"/>
</dbReference>
<dbReference type="GO" id="GO:0005886">
    <property type="term" value="C:plasma membrane"/>
    <property type="evidence" value="ECO:0007669"/>
    <property type="project" value="TreeGrafter"/>
</dbReference>
<comment type="caution">
    <text evidence="2">The sequence shown here is derived from an EMBL/GenBank/DDBJ whole genome shotgun (WGS) entry which is preliminary data.</text>
</comment>
<organism evidence="2 3">
    <name type="scientific">Nannocystis pusilla</name>
    <dbReference type="NCBI Taxonomy" id="889268"/>
    <lineage>
        <taxon>Bacteria</taxon>
        <taxon>Pseudomonadati</taxon>
        <taxon>Myxococcota</taxon>
        <taxon>Polyangia</taxon>
        <taxon>Nannocystales</taxon>
        <taxon>Nannocystaceae</taxon>
        <taxon>Nannocystis</taxon>
    </lineage>
</organism>
<dbReference type="PANTHER" id="PTHR32063:SF24">
    <property type="entry name" value="CATION EFFLUX SYSTEM (ACRB_ACRD_ACRF FAMILY)"/>
    <property type="match status" value="1"/>
</dbReference>
<feature type="transmembrane region" description="Helical" evidence="1">
    <location>
        <begin position="177"/>
        <end position="197"/>
    </location>
</feature>
<dbReference type="SUPFAM" id="SSF82714">
    <property type="entry name" value="Multidrug efflux transporter AcrB TolC docking domain, DN and DC subdomains"/>
    <property type="match status" value="1"/>
</dbReference>
<feature type="transmembrane region" description="Helical" evidence="1">
    <location>
        <begin position="152"/>
        <end position="171"/>
    </location>
</feature>
<dbReference type="Gene3D" id="3.30.70.1440">
    <property type="entry name" value="Multidrug efflux transporter AcrB pore domain"/>
    <property type="match status" value="1"/>
</dbReference>
<dbReference type="GO" id="GO:0042910">
    <property type="term" value="F:xenobiotic transmembrane transporter activity"/>
    <property type="evidence" value="ECO:0007669"/>
    <property type="project" value="TreeGrafter"/>
</dbReference>
<feature type="transmembrane region" description="Helical" evidence="1">
    <location>
        <begin position="281"/>
        <end position="304"/>
    </location>
</feature>
<dbReference type="EMBL" id="JAPNKE010000002">
    <property type="protein sequence ID" value="MCY1008799.1"/>
    <property type="molecule type" value="Genomic_DNA"/>
</dbReference>
<evidence type="ECO:0000256" key="1">
    <source>
        <dbReference type="SAM" id="Phobius"/>
    </source>
</evidence>